<dbReference type="Proteomes" id="UP000001555">
    <property type="component" value="Unassembled WGS sequence"/>
</dbReference>
<dbReference type="HOGENOM" id="CLU_1078830_0_0_1"/>
<dbReference type="GO" id="GO:0008146">
    <property type="term" value="F:sulfotransferase activity"/>
    <property type="evidence" value="ECO:0000318"/>
    <property type="project" value="GO_Central"/>
</dbReference>
<dbReference type="EMBL" id="ABJB010262489">
    <property type="status" value="NOT_ANNOTATED_CDS"/>
    <property type="molecule type" value="Genomic_DNA"/>
</dbReference>
<reference evidence="10 12" key="1">
    <citation type="submission" date="2008-03" db="EMBL/GenBank/DDBJ databases">
        <title>Annotation of Ixodes scapularis.</title>
        <authorList>
            <consortium name="Ixodes scapularis Genome Project Consortium"/>
            <person name="Caler E."/>
            <person name="Hannick L.I."/>
            <person name="Bidwell S."/>
            <person name="Joardar V."/>
            <person name="Thiagarajan M."/>
            <person name="Amedeo P."/>
            <person name="Galinsky K.J."/>
            <person name="Schobel S."/>
            <person name="Inman J."/>
            <person name="Hostetler J."/>
            <person name="Miller J."/>
            <person name="Hammond M."/>
            <person name="Megy K."/>
            <person name="Lawson D."/>
            <person name="Kodira C."/>
            <person name="Sutton G."/>
            <person name="Meyer J."/>
            <person name="Hill C.A."/>
            <person name="Birren B."/>
            <person name="Nene V."/>
            <person name="Collins F."/>
            <person name="Alarcon-Chaidez F."/>
            <person name="Wikel S."/>
            <person name="Strausberg R."/>
        </authorList>
    </citation>
    <scope>NUCLEOTIDE SEQUENCE [LARGE SCALE GENOMIC DNA]</scope>
    <source>
        <strain evidence="12">Wikel</strain>
        <strain evidence="10">Wikel colony</strain>
    </source>
</reference>
<evidence type="ECO:0000256" key="4">
    <source>
        <dbReference type="ARBA" id="ARBA00022692"/>
    </source>
</evidence>
<dbReference type="Gene3D" id="3.40.50.300">
    <property type="entry name" value="P-loop containing nucleotide triphosphate hydrolases"/>
    <property type="match status" value="1"/>
</dbReference>
<dbReference type="VEuPathDB" id="VectorBase:ISCP_033602"/>
<evidence type="ECO:0000256" key="9">
    <source>
        <dbReference type="ARBA" id="ARBA00023180"/>
    </source>
</evidence>
<evidence type="ECO:0000256" key="5">
    <source>
        <dbReference type="ARBA" id="ARBA00022968"/>
    </source>
</evidence>
<keyword evidence="3" id="KW-0808">Transferase</keyword>
<dbReference type="STRING" id="6945.B7PH74"/>
<evidence type="ECO:0000313" key="10">
    <source>
        <dbReference type="EMBL" id="EEC05946.1"/>
    </source>
</evidence>
<dbReference type="VEuPathDB" id="VectorBase:ISCW004357"/>
<dbReference type="Pfam" id="PF06990">
    <property type="entry name" value="Gal-3-0_sulfotr"/>
    <property type="match status" value="1"/>
</dbReference>
<evidence type="ECO:0000256" key="6">
    <source>
        <dbReference type="ARBA" id="ARBA00022989"/>
    </source>
</evidence>
<dbReference type="VEuPathDB" id="VectorBase:ISCI004357"/>
<dbReference type="EnsemblMetazoa" id="ISCW004357-RA">
    <property type="protein sequence ID" value="ISCW004357-PA"/>
    <property type="gene ID" value="ISCW004357"/>
</dbReference>
<keyword evidence="5" id="KW-0735">Signal-anchor</keyword>
<comment type="subcellular location">
    <subcellularLocation>
        <location evidence="1">Golgi apparatus membrane</location>
        <topology evidence="1">Single-pass type II membrane protein</topology>
    </subcellularLocation>
</comment>
<dbReference type="InterPro" id="IPR009729">
    <property type="entry name" value="Gal-3-0_sulfotransfrase"/>
</dbReference>
<keyword evidence="7" id="KW-0333">Golgi apparatus</keyword>
<dbReference type="GO" id="GO:0009247">
    <property type="term" value="P:glycolipid biosynthetic process"/>
    <property type="evidence" value="ECO:0007669"/>
    <property type="project" value="InterPro"/>
</dbReference>
<dbReference type="PANTHER" id="PTHR14647">
    <property type="entry name" value="GALACTOSE-3-O-SULFOTRANSFERASE"/>
    <property type="match status" value="1"/>
</dbReference>
<proteinExistence type="inferred from homology"/>
<keyword evidence="9" id="KW-0325">Glycoprotein</keyword>
<dbReference type="EMBL" id="ABJB010918081">
    <property type="status" value="NOT_ANNOTATED_CDS"/>
    <property type="molecule type" value="Genomic_DNA"/>
</dbReference>
<gene>
    <name evidence="10" type="ORF">IscW_ISCW004357</name>
</gene>
<protein>
    <submittedName>
        <fullName evidence="10 11">Uncharacterized protein</fullName>
    </submittedName>
</protein>
<accession>B7PH74</accession>
<evidence type="ECO:0000256" key="2">
    <source>
        <dbReference type="ARBA" id="ARBA00008124"/>
    </source>
</evidence>
<dbReference type="InterPro" id="IPR027417">
    <property type="entry name" value="P-loop_NTPase"/>
</dbReference>
<name>B7PH74_IXOSC</name>
<dbReference type="EMBL" id="ABJB010887693">
    <property type="status" value="NOT_ANNOTATED_CDS"/>
    <property type="molecule type" value="Genomic_DNA"/>
</dbReference>
<keyword evidence="6" id="KW-1133">Transmembrane helix</keyword>
<evidence type="ECO:0000256" key="8">
    <source>
        <dbReference type="ARBA" id="ARBA00023136"/>
    </source>
</evidence>
<dbReference type="GO" id="GO:0001733">
    <property type="term" value="F:galactosylceramide sulfotransferase activity"/>
    <property type="evidence" value="ECO:0007669"/>
    <property type="project" value="InterPro"/>
</dbReference>
<evidence type="ECO:0000313" key="12">
    <source>
        <dbReference type="Proteomes" id="UP000001555"/>
    </source>
</evidence>
<evidence type="ECO:0000313" key="11">
    <source>
        <dbReference type="EnsemblMetazoa" id="ISCW004357-PA"/>
    </source>
</evidence>
<dbReference type="PANTHER" id="PTHR14647:SF87">
    <property type="entry name" value="PUTATIVE-RELATED"/>
    <property type="match status" value="1"/>
</dbReference>
<dbReference type="OrthoDB" id="514299at2759"/>
<organism>
    <name type="scientific">Ixodes scapularis</name>
    <name type="common">Black-legged tick</name>
    <name type="synonym">Deer tick</name>
    <dbReference type="NCBI Taxonomy" id="6945"/>
    <lineage>
        <taxon>Eukaryota</taxon>
        <taxon>Metazoa</taxon>
        <taxon>Ecdysozoa</taxon>
        <taxon>Arthropoda</taxon>
        <taxon>Chelicerata</taxon>
        <taxon>Arachnida</taxon>
        <taxon>Acari</taxon>
        <taxon>Parasitiformes</taxon>
        <taxon>Ixodida</taxon>
        <taxon>Ixodoidea</taxon>
        <taxon>Ixodidae</taxon>
        <taxon>Ixodinae</taxon>
        <taxon>Ixodes</taxon>
    </lineage>
</organism>
<reference evidence="11" key="2">
    <citation type="submission" date="2020-05" db="UniProtKB">
        <authorList>
            <consortium name="EnsemblMetazoa"/>
        </authorList>
    </citation>
    <scope>IDENTIFICATION</scope>
    <source>
        <strain evidence="11">wikel</strain>
    </source>
</reference>
<keyword evidence="4" id="KW-0812">Transmembrane</keyword>
<evidence type="ECO:0000256" key="1">
    <source>
        <dbReference type="ARBA" id="ARBA00004323"/>
    </source>
</evidence>
<keyword evidence="8" id="KW-0472">Membrane</keyword>
<sequence length="258" mass="29078">MAFDLGLTQGDLNDSRQIVHFIRRIDAAMNFVLVAERMDESLILLKNALCWDLSDVIGFQQNVRVPQPLPSRIPHVVQKAILTVNFVDVALYSFFRSKLDDAIAAYGVERMQNEVAELRRRRMELYGDCVETEEPADKVFPAEFVYRKDVVGYRLKNGTAKDHGLCRLLLANELQFTSMIRQRQMVDISAFYFVSWGTGGTSAPSAWAGRGGLAVVALLVCLVWETNGQTQPWTAEKYDVAKQKQSRRSVRVATNGGK</sequence>
<evidence type="ECO:0000256" key="3">
    <source>
        <dbReference type="ARBA" id="ARBA00022679"/>
    </source>
</evidence>
<comment type="similarity">
    <text evidence="2">Belongs to the galactose-3-O-sulfotransferase family.</text>
</comment>
<dbReference type="EMBL" id="DS711462">
    <property type="protein sequence ID" value="EEC05946.1"/>
    <property type="molecule type" value="Genomic_DNA"/>
</dbReference>
<evidence type="ECO:0000256" key="7">
    <source>
        <dbReference type="ARBA" id="ARBA00023034"/>
    </source>
</evidence>
<keyword evidence="12" id="KW-1185">Reference proteome</keyword>
<dbReference type="GO" id="GO:0000139">
    <property type="term" value="C:Golgi membrane"/>
    <property type="evidence" value="ECO:0007669"/>
    <property type="project" value="UniProtKB-SubCell"/>
</dbReference>
<dbReference type="AlphaFoldDB" id="B7PH74"/>
<dbReference type="EMBL" id="ABJB010594570">
    <property type="status" value="NOT_ANNOTATED_CDS"/>
    <property type="molecule type" value="Genomic_DNA"/>
</dbReference>
<dbReference type="InParanoid" id="B7PH74"/>
<dbReference type="PaxDb" id="6945-B7PH74"/>